<dbReference type="InterPro" id="IPR036884">
    <property type="entry name" value="2Fe-2S-bd_dom_sf"/>
</dbReference>
<dbReference type="Gene3D" id="3.10.20.30">
    <property type="match status" value="1"/>
</dbReference>
<keyword evidence="4" id="KW-0411">Iron-sulfur</keyword>
<gene>
    <name evidence="6" type="ORF">FKZ61_00705</name>
</gene>
<name>A0A540VME1_9CHLR</name>
<dbReference type="Pfam" id="PF00111">
    <property type="entry name" value="Fer2"/>
    <property type="match status" value="1"/>
</dbReference>
<evidence type="ECO:0000256" key="2">
    <source>
        <dbReference type="ARBA" id="ARBA00022723"/>
    </source>
</evidence>
<keyword evidence="7" id="KW-1185">Reference proteome</keyword>
<dbReference type="EMBL" id="VIGC01000001">
    <property type="protein sequence ID" value="TQE97930.1"/>
    <property type="molecule type" value="Genomic_DNA"/>
</dbReference>
<dbReference type="Pfam" id="PF01799">
    <property type="entry name" value="Fer2_2"/>
    <property type="match status" value="1"/>
</dbReference>
<dbReference type="SUPFAM" id="SSF54292">
    <property type="entry name" value="2Fe-2S ferredoxin-like"/>
    <property type="match status" value="1"/>
</dbReference>
<evidence type="ECO:0000313" key="7">
    <source>
        <dbReference type="Proteomes" id="UP000317371"/>
    </source>
</evidence>
<dbReference type="InterPro" id="IPR001041">
    <property type="entry name" value="2Fe-2S_ferredoxin-type"/>
</dbReference>
<dbReference type="GO" id="GO:0046872">
    <property type="term" value="F:metal ion binding"/>
    <property type="evidence" value="ECO:0007669"/>
    <property type="project" value="UniProtKB-KW"/>
</dbReference>
<organism evidence="6 7">
    <name type="scientific">Litorilinea aerophila</name>
    <dbReference type="NCBI Taxonomy" id="1204385"/>
    <lineage>
        <taxon>Bacteria</taxon>
        <taxon>Bacillati</taxon>
        <taxon>Chloroflexota</taxon>
        <taxon>Caldilineae</taxon>
        <taxon>Caldilineales</taxon>
        <taxon>Caldilineaceae</taxon>
        <taxon>Litorilinea</taxon>
    </lineage>
</organism>
<evidence type="ECO:0000256" key="1">
    <source>
        <dbReference type="ARBA" id="ARBA00022714"/>
    </source>
</evidence>
<feature type="domain" description="2Fe-2S ferredoxin-type" evidence="5">
    <location>
        <begin position="2"/>
        <end position="78"/>
    </location>
</feature>
<dbReference type="InterPro" id="IPR002888">
    <property type="entry name" value="2Fe-2S-bd"/>
</dbReference>
<comment type="caution">
    <text evidence="6">The sequence shown here is derived from an EMBL/GenBank/DDBJ whole genome shotgun (WGS) entry which is preliminary data.</text>
</comment>
<dbReference type="InterPro" id="IPR036010">
    <property type="entry name" value="2Fe-2S_ferredoxin-like_sf"/>
</dbReference>
<sequence length="155" mass="16918">MPRYNLHVNGRTHRVETEPETPLLFVLRNDLGLKAAKLACGLEQCGACKVLVDGRAVPSCRLPVVQVAHSQIVTLEGINPPGKLHPVQRAFIAEQAAQCGYCTAGMVLAAIALLDEHPHPDDATIRAAMARHLCRCGSYDRIRRAIRRAAQEVNP</sequence>
<dbReference type="PROSITE" id="PS51085">
    <property type="entry name" value="2FE2S_FER_2"/>
    <property type="match status" value="1"/>
</dbReference>
<evidence type="ECO:0000256" key="3">
    <source>
        <dbReference type="ARBA" id="ARBA00023004"/>
    </source>
</evidence>
<evidence type="ECO:0000313" key="6">
    <source>
        <dbReference type="EMBL" id="TQE97930.1"/>
    </source>
</evidence>
<dbReference type="AlphaFoldDB" id="A0A540VME1"/>
<accession>A0A540VME1</accession>
<evidence type="ECO:0000259" key="5">
    <source>
        <dbReference type="PROSITE" id="PS51085"/>
    </source>
</evidence>
<keyword evidence="1" id="KW-0001">2Fe-2S</keyword>
<dbReference type="Proteomes" id="UP000317371">
    <property type="component" value="Unassembled WGS sequence"/>
</dbReference>
<dbReference type="InParanoid" id="A0A540VME1"/>
<keyword evidence="3" id="KW-0408">Iron</keyword>
<proteinExistence type="predicted"/>
<dbReference type="OrthoDB" id="9796880at2"/>
<dbReference type="RefSeq" id="WP_141608143.1">
    <property type="nucleotide sequence ID" value="NZ_VIGC02000001.1"/>
</dbReference>
<reference evidence="6 7" key="1">
    <citation type="submission" date="2019-06" db="EMBL/GenBank/DDBJ databases">
        <title>Genome sequence of Litorilinea aerophila BAA-2444.</title>
        <authorList>
            <person name="Maclea K.S."/>
            <person name="Maurais E.G."/>
            <person name="Iannazzi L.C."/>
        </authorList>
    </citation>
    <scope>NUCLEOTIDE SEQUENCE [LARGE SCALE GENOMIC DNA]</scope>
    <source>
        <strain evidence="6 7">ATCC BAA-2444</strain>
    </source>
</reference>
<protein>
    <submittedName>
        <fullName evidence="6">(2Fe-2S)-binding protein</fullName>
    </submittedName>
</protein>
<dbReference type="CDD" id="cd00207">
    <property type="entry name" value="fer2"/>
    <property type="match status" value="1"/>
</dbReference>
<dbReference type="GO" id="GO:0051537">
    <property type="term" value="F:2 iron, 2 sulfur cluster binding"/>
    <property type="evidence" value="ECO:0007669"/>
    <property type="project" value="UniProtKB-KW"/>
</dbReference>
<evidence type="ECO:0000256" key="4">
    <source>
        <dbReference type="ARBA" id="ARBA00023014"/>
    </source>
</evidence>
<dbReference type="Gene3D" id="1.10.150.120">
    <property type="entry name" value="[2Fe-2S]-binding domain"/>
    <property type="match status" value="1"/>
</dbReference>
<dbReference type="InterPro" id="IPR051452">
    <property type="entry name" value="Diverse_Oxidoreductases"/>
</dbReference>
<keyword evidence="2" id="KW-0479">Metal-binding</keyword>
<dbReference type="GO" id="GO:0016491">
    <property type="term" value="F:oxidoreductase activity"/>
    <property type="evidence" value="ECO:0007669"/>
    <property type="project" value="InterPro"/>
</dbReference>
<dbReference type="InterPro" id="IPR012675">
    <property type="entry name" value="Beta-grasp_dom_sf"/>
</dbReference>
<dbReference type="PANTHER" id="PTHR44379">
    <property type="entry name" value="OXIDOREDUCTASE WITH IRON-SULFUR SUBUNIT"/>
    <property type="match status" value="1"/>
</dbReference>
<dbReference type="PANTHER" id="PTHR44379:SF6">
    <property type="entry name" value="BLR6046 PROTEIN"/>
    <property type="match status" value="1"/>
</dbReference>
<dbReference type="SUPFAM" id="SSF47741">
    <property type="entry name" value="CO dehydrogenase ISP C-domain like"/>
    <property type="match status" value="1"/>
</dbReference>